<feature type="non-terminal residue" evidence="1">
    <location>
        <position position="1"/>
    </location>
</feature>
<evidence type="ECO:0008006" key="3">
    <source>
        <dbReference type="Google" id="ProtNLM"/>
    </source>
</evidence>
<dbReference type="Proteomes" id="UP000257109">
    <property type="component" value="Unassembled WGS sequence"/>
</dbReference>
<dbReference type="InterPro" id="IPR053134">
    <property type="entry name" value="RNA-dir_DNA_polymerase"/>
</dbReference>
<gene>
    <name evidence="1" type="ORF">CR513_06820</name>
</gene>
<protein>
    <recommendedName>
        <fullName evidence="3">Reverse transcriptase domain-containing protein</fullName>
    </recommendedName>
</protein>
<organism evidence="1 2">
    <name type="scientific">Mucuna pruriens</name>
    <name type="common">Velvet bean</name>
    <name type="synonym">Dolichos pruriens</name>
    <dbReference type="NCBI Taxonomy" id="157652"/>
    <lineage>
        <taxon>Eukaryota</taxon>
        <taxon>Viridiplantae</taxon>
        <taxon>Streptophyta</taxon>
        <taxon>Embryophyta</taxon>
        <taxon>Tracheophyta</taxon>
        <taxon>Spermatophyta</taxon>
        <taxon>Magnoliopsida</taxon>
        <taxon>eudicotyledons</taxon>
        <taxon>Gunneridae</taxon>
        <taxon>Pentapetalae</taxon>
        <taxon>rosids</taxon>
        <taxon>fabids</taxon>
        <taxon>Fabales</taxon>
        <taxon>Fabaceae</taxon>
        <taxon>Papilionoideae</taxon>
        <taxon>50 kb inversion clade</taxon>
        <taxon>NPAAA clade</taxon>
        <taxon>indigoferoid/millettioid clade</taxon>
        <taxon>Phaseoleae</taxon>
        <taxon>Mucuna</taxon>
    </lineage>
</organism>
<accession>A0A371I1J3</accession>
<dbReference type="SUPFAM" id="SSF56672">
    <property type="entry name" value="DNA/RNA polymerases"/>
    <property type="match status" value="1"/>
</dbReference>
<dbReference type="PANTHER" id="PTHR24559:SF450">
    <property type="entry name" value="RNA-DIRECTED DNA POLYMERASE HOMOLOG"/>
    <property type="match status" value="1"/>
</dbReference>
<comment type="caution">
    <text evidence="1">The sequence shown here is derived from an EMBL/GenBank/DDBJ whole genome shotgun (WGS) entry which is preliminary data.</text>
</comment>
<reference evidence="1" key="1">
    <citation type="submission" date="2018-05" db="EMBL/GenBank/DDBJ databases">
        <title>Draft genome of Mucuna pruriens seed.</title>
        <authorList>
            <person name="Nnadi N.E."/>
            <person name="Vos R."/>
            <person name="Hasami M.H."/>
            <person name="Devisetty U.K."/>
            <person name="Aguiy J.C."/>
        </authorList>
    </citation>
    <scope>NUCLEOTIDE SEQUENCE [LARGE SCALE GENOMIC DNA]</scope>
    <source>
        <strain evidence="1">JCA_2017</strain>
    </source>
</reference>
<name>A0A371I1J3_MUCPR</name>
<dbReference type="PANTHER" id="PTHR24559">
    <property type="entry name" value="TRANSPOSON TY3-I GAG-POL POLYPROTEIN"/>
    <property type="match status" value="1"/>
</dbReference>
<proteinExistence type="predicted"/>
<sequence length="89" mass="10847">MPKKDKSWRMYMDCRATYEITIRYRHLWINCMGIAYFQKLICIADNIKSTKGKETKFSLYEWLVMPLELTHTPSIFMRLMNHVLRNLIR</sequence>
<dbReference type="Gene3D" id="3.10.10.10">
    <property type="entry name" value="HIV Type 1 Reverse Transcriptase, subunit A, domain 1"/>
    <property type="match status" value="1"/>
</dbReference>
<evidence type="ECO:0000313" key="1">
    <source>
        <dbReference type="EMBL" id="RDY08905.1"/>
    </source>
</evidence>
<dbReference type="EMBL" id="QJKJ01001187">
    <property type="protein sequence ID" value="RDY08905.1"/>
    <property type="molecule type" value="Genomic_DNA"/>
</dbReference>
<keyword evidence="2" id="KW-1185">Reference proteome</keyword>
<evidence type="ECO:0000313" key="2">
    <source>
        <dbReference type="Proteomes" id="UP000257109"/>
    </source>
</evidence>
<dbReference type="AlphaFoldDB" id="A0A371I1J3"/>
<dbReference type="InterPro" id="IPR043502">
    <property type="entry name" value="DNA/RNA_pol_sf"/>
</dbReference>